<sequence>LSERDKRALVHIANTNRGALLAVITNELNLQLRTTLTDRTT</sequence>
<keyword evidence="2" id="KW-1185">Reference proteome</keyword>
<dbReference type="Proteomes" id="UP000789901">
    <property type="component" value="Unassembled WGS sequence"/>
</dbReference>
<proteinExistence type="predicted"/>
<gene>
    <name evidence="1" type="ORF">GMARGA_LOCUS21096</name>
</gene>
<evidence type="ECO:0000313" key="1">
    <source>
        <dbReference type="EMBL" id="CAG8790048.1"/>
    </source>
</evidence>
<organism evidence="1 2">
    <name type="scientific">Gigaspora margarita</name>
    <dbReference type="NCBI Taxonomy" id="4874"/>
    <lineage>
        <taxon>Eukaryota</taxon>
        <taxon>Fungi</taxon>
        <taxon>Fungi incertae sedis</taxon>
        <taxon>Mucoromycota</taxon>
        <taxon>Glomeromycotina</taxon>
        <taxon>Glomeromycetes</taxon>
        <taxon>Diversisporales</taxon>
        <taxon>Gigasporaceae</taxon>
        <taxon>Gigaspora</taxon>
    </lineage>
</organism>
<reference evidence="1 2" key="1">
    <citation type="submission" date="2021-06" db="EMBL/GenBank/DDBJ databases">
        <authorList>
            <person name="Kallberg Y."/>
            <person name="Tangrot J."/>
            <person name="Rosling A."/>
        </authorList>
    </citation>
    <scope>NUCLEOTIDE SEQUENCE [LARGE SCALE GENOMIC DNA]</scope>
    <source>
        <strain evidence="1 2">120-4 pot B 10/14</strain>
    </source>
</reference>
<dbReference type="EMBL" id="CAJVQB010019144">
    <property type="protein sequence ID" value="CAG8790048.1"/>
    <property type="molecule type" value="Genomic_DNA"/>
</dbReference>
<feature type="non-terminal residue" evidence="1">
    <location>
        <position position="1"/>
    </location>
</feature>
<comment type="caution">
    <text evidence="1">The sequence shown here is derived from an EMBL/GenBank/DDBJ whole genome shotgun (WGS) entry which is preliminary data.</text>
</comment>
<accession>A0ABN7VPD0</accession>
<name>A0ABN7VPD0_GIGMA</name>
<protein>
    <submittedName>
        <fullName evidence="1">10216_t:CDS:1</fullName>
    </submittedName>
</protein>
<evidence type="ECO:0000313" key="2">
    <source>
        <dbReference type="Proteomes" id="UP000789901"/>
    </source>
</evidence>